<name>A0A9P7NE03_9HYPO</name>
<comment type="caution">
    <text evidence="2">The sequence shown here is derived from an EMBL/GenBank/DDBJ whole genome shotgun (WGS) entry which is preliminary data.</text>
</comment>
<keyword evidence="3" id="KW-1185">Reference proteome</keyword>
<feature type="region of interest" description="Disordered" evidence="1">
    <location>
        <begin position="19"/>
        <end position="471"/>
    </location>
</feature>
<evidence type="ECO:0000313" key="3">
    <source>
        <dbReference type="Proteomes" id="UP000748025"/>
    </source>
</evidence>
<dbReference type="AlphaFoldDB" id="A0A9P7NE03"/>
<feature type="compositionally biased region" description="Polar residues" evidence="1">
    <location>
        <begin position="408"/>
        <end position="419"/>
    </location>
</feature>
<feature type="region of interest" description="Disordered" evidence="1">
    <location>
        <begin position="538"/>
        <end position="570"/>
    </location>
</feature>
<feature type="compositionally biased region" description="Low complexity" evidence="1">
    <location>
        <begin position="421"/>
        <end position="440"/>
    </location>
</feature>
<reference evidence="2" key="1">
    <citation type="journal article" date="2020" name="bioRxiv">
        <title>Whole genome comparisons of ergot fungi reveals the divergence and evolution of species within the genus Claviceps are the result of varying mechanisms driving genome evolution and host range expansion.</title>
        <authorList>
            <person name="Wyka S.A."/>
            <person name="Mondo S.J."/>
            <person name="Liu M."/>
            <person name="Dettman J."/>
            <person name="Nalam V."/>
            <person name="Broders K.D."/>
        </authorList>
    </citation>
    <scope>NUCLEOTIDE SEQUENCE</scope>
    <source>
        <strain evidence="2">CCC 602</strain>
    </source>
</reference>
<dbReference type="Proteomes" id="UP000748025">
    <property type="component" value="Unassembled WGS sequence"/>
</dbReference>
<feature type="compositionally biased region" description="Basic and acidic residues" evidence="1">
    <location>
        <begin position="279"/>
        <end position="309"/>
    </location>
</feature>
<feature type="compositionally biased region" description="Basic and acidic residues" evidence="1">
    <location>
        <begin position="362"/>
        <end position="378"/>
    </location>
</feature>
<proteinExistence type="predicted"/>
<gene>
    <name evidence="2" type="ORF">E4U43_006632</name>
</gene>
<organism evidence="2 3">
    <name type="scientific">Claviceps pusilla</name>
    <dbReference type="NCBI Taxonomy" id="123648"/>
    <lineage>
        <taxon>Eukaryota</taxon>
        <taxon>Fungi</taxon>
        <taxon>Dikarya</taxon>
        <taxon>Ascomycota</taxon>
        <taxon>Pezizomycotina</taxon>
        <taxon>Sordariomycetes</taxon>
        <taxon>Hypocreomycetidae</taxon>
        <taxon>Hypocreales</taxon>
        <taxon>Clavicipitaceae</taxon>
        <taxon>Claviceps</taxon>
    </lineage>
</organism>
<dbReference type="OrthoDB" id="10259785at2759"/>
<feature type="compositionally biased region" description="Basic and acidic residues" evidence="1">
    <location>
        <begin position="322"/>
        <end position="355"/>
    </location>
</feature>
<feature type="compositionally biased region" description="Basic and acidic residues" evidence="1">
    <location>
        <begin position="395"/>
        <end position="405"/>
    </location>
</feature>
<feature type="compositionally biased region" description="Polar residues" evidence="1">
    <location>
        <begin position="310"/>
        <end position="321"/>
    </location>
</feature>
<dbReference type="EMBL" id="SRPW01000463">
    <property type="protein sequence ID" value="KAG6014349.1"/>
    <property type="molecule type" value="Genomic_DNA"/>
</dbReference>
<evidence type="ECO:0008006" key="4">
    <source>
        <dbReference type="Google" id="ProtNLM"/>
    </source>
</evidence>
<feature type="compositionally biased region" description="Polar residues" evidence="1">
    <location>
        <begin position="19"/>
        <end position="33"/>
    </location>
</feature>
<protein>
    <recommendedName>
        <fullName evidence="4">Ser/arg-related nuclear matrix protein</fullName>
    </recommendedName>
</protein>
<feature type="compositionally biased region" description="Pro residues" evidence="1">
    <location>
        <begin position="64"/>
        <end position="76"/>
    </location>
</feature>
<evidence type="ECO:0000313" key="2">
    <source>
        <dbReference type="EMBL" id="KAG6014349.1"/>
    </source>
</evidence>
<accession>A0A9P7NE03</accession>
<feature type="compositionally biased region" description="Basic and acidic residues" evidence="1">
    <location>
        <begin position="117"/>
        <end position="135"/>
    </location>
</feature>
<sequence length="900" mass="100367">MGDADGLNIEKLLNAGYFTTSRARSTDPPTSSYAPPVPSNARPTSNPPPVPAHGHIPRTVHLAPAPPSKKNFPPPVTVEEETVSLAKEYGAPRPSVDSEADPPSRGEVDQNPIMLEVHQHNPERRFVIVPEDAKDQPPIVDKTTNAERHPSTARPDGPGDQPARSDGQVSKSHETKDGNDPDLSGSAFGRRKSKQDLSSIGTDLDGRQAHHHSRSHSAASRPSPDHVDNRQSRPYGDQSLFPDKFSNGPSSQTREEAYPVRTKSSALYGARSPTRTKHHFEERDRDRDRDRYRDRNRDSGTERDHHLQDRASSTRHCTASLENDRPRRRMTSDADARSKDEHMQARSDKRPEGPRPRLSPRSSRETSRSANDHSKSSRDSGYPSSRPVVIQDARWSGRHDRREESSGPPRSTGRTSTLPHTAATAGAATSAMAHEAARAASIDTTNPAPRPAEQAGRVSKSMLPYPDDDLPPDVSFGVRDAPSQTRQLNVGDMSGTCTMPEPPPIYPPGRSSFHPINGMPAMPAAANGSQTWTPTPFEPPEKDQLPTERPMGTYRRHSESNGKDGADVLPECPRQKPIAGLVDWLTLPHTSFNICPSCYDAIFAKSDYRTLFKPMLRPSDEPISCDFGVSPWYRIAWLLTLKDNVPDLRLLQQIAGVGAASNREPCPGSKRATRNWLTVKDPHTRLPVDGFSVCHQCARTVELLLPNLTGVFEPLDSRPRTDVCALHFTPERKRFVLLFDALEITSDKAMLAKKPPDVDDLARKLWHLTVGAKCREDTPVIDGYWHTMQFLKEFTVCGSCFEHVVKPQLGDGNVIARNFYTKPQRLPSATCQLYSPRMREIFKRSCRGNDPKYLEEKVIQRRRKEKDIYDQLVKVDCANASSSWKEAQVGKLVDEWKRWE</sequence>
<feature type="compositionally biased region" description="Basic and acidic residues" evidence="1">
    <location>
        <begin position="556"/>
        <end position="566"/>
    </location>
</feature>
<evidence type="ECO:0000256" key="1">
    <source>
        <dbReference type="SAM" id="MobiDB-lite"/>
    </source>
</evidence>